<comment type="subunit">
    <text evidence="3">UreD, UreF and UreG form a complex that acts as a GTP-hydrolysis-dependent molecular chaperone, activating the urease apoprotein by helping to assemble the nickel containing metallocenter of UreC. The UreE protein probably delivers the nickel.</text>
</comment>
<keyword evidence="2 3" id="KW-0143">Chaperone</keyword>
<evidence type="ECO:0000256" key="2">
    <source>
        <dbReference type="ARBA" id="ARBA00023186"/>
    </source>
</evidence>
<evidence type="ECO:0000313" key="4">
    <source>
        <dbReference type="EMBL" id="KOR76584.1"/>
    </source>
</evidence>
<comment type="similarity">
    <text evidence="1 3">Belongs to the UreD family.</text>
</comment>
<evidence type="ECO:0000256" key="3">
    <source>
        <dbReference type="HAMAP-Rule" id="MF_01384"/>
    </source>
</evidence>
<dbReference type="PATRIC" id="fig|1705565.3.peg.455"/>
<sequence>MSLQQLPTKRLYHNGCLSLKFANRGNKTIMTDCYQLPPLRASRTLYLNPANPSEATVYMVETSGGLVAGDENKFQIDVQDGADVCLIPQSATKIYPSYNGMLSSQNIDVSIGSKASLAWKPEAVIPFESAKFRGKTIVRMAQDSTLLWGEILSPGRDKRGEKFQYSDVRTNFQVWMEEECLIYDSLLFSPGHMNLGQLGLLEDHLYVGSLWFCAPTLQQLNIRELNERLQRFSDIKVSAALLEGKAVNVRWLASDMVLLKQEMNNTWDEFARCMA</sequence>
<organism evidence="4 5">
    <name type="scientific">Paenibacillus solani</name>
    <dbReference type="NCBI Taxonomy" id="1705565"/>
    <lineage>
        <taxon>Bacteria</taxon>
        <taxon>Bacillati</taxon>
        <taxon>Bacillota</taxon>
        <taxon>Bacilli</taxon>
        <taxon>Bacillales</taxon>
        <taxon>Paenibacillaceae</taxon>
        <taxon>Paenibacillus</taxon>
    </lineage>
</organism>
<reference evidence="5" key="1">
    <citation type="submission" date="2015-08" db="EMBL/GenBank/DDBJ databases">
        <title>Genome sequencing project for genomic taxonomy and phylogenomics of Bacillus-like bacteria.</title>
        <authorList>
            <person name="Liu B."/>
            <person name="Wang J."/>
            <person name="Zhu Y."/>
            <person name="Liu G."/>
            <person name="Chen Q."/>
            <person name="Chen Z."/>
            <person name="Lan J."/>
            <person name="Che J."/>
            <person name="Ge C."/>
            <person name="Shi H."/>
            <person name="Pan Z."/>
            <person name="Liu X."/>
        </authorList>
    </citation>
    <scope>NUCLEOTIDE SEQUENCE [LARGE SCALE GENOMIC DNA]</scope>
    <source>
        <strain evidence="5">FJAT-22460</strain>
    </source>
</reference>
<dbReference type="AlphaFoldDB" id="A0A0M1N3P0"/>
<dbReference type="InterPro" id="IPR002669">
    <property type="entry name" value="UreD"/>
</dbReference>
<comment type="subcellular location">
    <subcellularLocation>
        <location evidence="3">Cytoplasm</location>
    </subcellularLocation>
</comment>
<evidence type="ECO:0000256" key="1">
    <source>
        <dbReference type="ARBA" id="ARBA00007177"/>
    </source>
</evidence>
<dbReference type="OrthoDB" id="5328682at2"/>
<gene>
    <name evidence="3" type="primary">ureD</name>
    <name evidence="4" type="ORF">AM231_21725</name>
</gene>
<comment type="function">
    <text evidence="3">Required for maturation of urease via the functional incorporation of the urease nickel metallocenter.</text>
</comment>
<dbReference type="GO" id="GO:0016151">
    <property type="term" value="F:nickel cation binding"/>
    <property type="evidence" value="ECO:0007669"/>
    <property type="project" value="UniProtKB-UniRule"/>
</dbReference>
<dbReference type="HAMAP" id="MF_01384">
    <property type="entry name" value="UreD"/>
    <property type="match status" value="1"/>
</dbReference>
<comment type="caution">
    <text evidence="4">The sequence shown here is derived from an EMBL/GenBank/DDBJ whole genome shotgun (WGS) entry which is preliminary data.</text>
</comment>
<name>A0A0M1N3P0_9BACL</name>
<evidence type="ECO:0000313" key="5">
    <source>
        <dbReference type="Proteomes" id="UP000036932"/>
    </source>
</evidence>
<keyword evidence="3" id="KW-0963">Cytoplasm</keyword>
<dbReference type="Proteomes" id="UP000036932">
    <property type="component" value="Unassembled WGS sequence"/>
</dbReference>
<dbReference type="PANTHER" id="PTHR33643">
    <property type="entry name" value="UREASE ACCESSORY PROTEIN D"/>
    <property type="match status" value="1"/>
</dbReference>
<proteinExistence type="inferred from homology"/>
<keyword evidence="5" id="KW-1185">Reference proteome</keyword>
<accession>A0A0M1N3P0</accession>
<dbReference type="RefSeq" id="WP_053490404.1">
    <property type="nucleotide sequence ID" value="NZ_LIUT01000006.1"/>
</dbReference>
<dbReference type="EMBL" id="LIUT01000006">
    <property type="protein sequence ID" value="KOR76584.1"/>
    <property type="molecule type" value="Genomic_DNA"/>
</dbReference>
<dbReference type="PANTHER" id="PTHR33643:SF1">
    <property type="entry name" value="UREASE ACCESSORY PROTEIN D"/>
    <property type="match status" value="1"/>
</dbReference>
<keyword evidence="3" id="KW-0996">Nickel insertion</keyword>
<protein>
    <recommendedName>
        <fullName evidence="3">Urease accessory protein UreD</fullName>
    </recommendedName>
</protein>
<dbReference type="GO" id="GO:0005737">
    <property type="term" value="C:cytoplasm"/>
    <property type="evidence" value="ECO:0007669"/>
    <property type="project" value="UniProtKB-SubCell"/>
</dbReference>
<dbReference type="Pfam" id="PF01774">
    <property type="entry name" value="UreD"/>
    <property type="match status" value="1"/>
</dbReference>